<dbReference type="SUPFAM" id="SSF52540">
    <property type="entry name" value="P-loop containing nucleoside triphosphate hydrolases"/>
    <property type="match status" value="1"/>
</dbReference>
<evidence type="ECO:0000256" key="2">
    <source>
        <dbReference type="ARBA" id="ARBA00022614"/>
    </source>
</evidence>
<dbReference type="Gene3D" id="1.20.5.4130">
    <property type="match status" value="1"/>
</dbReference>
<dbReference type="Pfam" id="PF23559">
    <property type="entry name" value="WHD_DRP"/>
    <property type="match status" value="1"/>
</dbReference>
<evidence type="ECO:0008006" key="13">
    <source>
        <dbReference type="Google" id="ProtNLM"/>
    </source>
</evidence>
<evidence type="ECO:0000259" key="8">
    <source>
        <dbReference type="Pfam" id="PF00931"/>
    </source>
</evidence>
<sequence length="1147" mass="130320">MDAIQSAAVSAAEQEVRLLSSFGEDRRRLETALTKSQILIDRAERWSFKDARLAQLLTQLKDAAYDAEDLLDDIDCQDQQKKMQAQQSQARQLLHNSLNYLRNLMNGAAKNMKTIHGRLDAIAADLEGLMGQLGLHGDYSMPGNRQMGSLVNEPIVYGRDEEREKVIELLGVPRGQRNHENDSVSASAPAKRRKRENVSVRSIYGIGGVGKTTLAQVVYNDERVVKHFDLQIWVCVSDNFDVGSLSKEIIDNAGKGYETDRMNLSSLQETLKKIVMAHRFLLILDDVWNENSREWQKFYAPLSHGQVGSMILVTTRTLKVANIAGTMDPIFLEGLSGDAYWDFFKSCAFRCENPEDYPELEKIGKDIAAKLKGSPLAAKTLGGMLNEDMDAGHWTTILNSELWELPQKEDDILPALRLSYLYLLPHLKRCFSFCSIFPKDYEFDKSDLTSIWVAEGFVIPQGNMLLEDIATMYLRDLTSRCFLQQSHRDPLNYVMHDLIHDLAQFVSIDECSRIDKGRGQIRIPKTVRHLSICCTSLEEKKLMELANYDKLRSIIIHSKFRRGLDSVTDCWFRGLANIRCLKLSFCKITKLPESISNLKHLRYLDVSGTSIRTLPTSLCHLNNLQVLNITRCPLECFPQGFSRLHNLRKLYPTETAVSKISDIGKLTSLQYLPQFEVRKDDQHKIGELKQMTQLRGCLHIKKLENVESKEDACHAELDNKPHLDELILEWSQRSSNFHHETEVLEGLQPHKKLKKLKIRHYGGMTSPNWLRPQTLTCLSELHVKNMRKLTELPCLPLSLTSLVLNNVGLKSLPRLWDECQDSTNESKTQQGGDNSSSSRSRSNRSSLLRNLHISFCSNLTSLEGWLMPHYLPSIEAFTVKNCKNLTLLPPDSFKDFVSLKSMKIVACPMFACRRELILPPSINEVVLNRCGDLDRSLPGCLQNLKSLTRLAIDHSPHITSLPEQVMCQLKSLESLSIVQCEKLSSLGGLGALASLKDIDIRRCPKLADSEPPMFDFTDEVQRAEISLSIDRTTLLKVQSLRNLVPFIRELKIMYSSEREMFVGEDRELLRWFKSLKHLLIRSCKELNSLPTELHRSTSLQKLSLDGCFSIDFSPENALPASLTELDFRGCSGLLILRLAKYKSQKNL</sequence>
<dbReference type="InterPro" id="IPR042197">
    <property type="entry name" value="Apaf_helical"/>
</dbReference>
<dbReference type="Pfam" id="PF25019">
    <property type="entry name" value="LRR_R13L1-DRL21"/>
    <property type="match status" value="1"/>
</dbReference>
<dbReference type="InterPro" id="IPR036388">
    <property type="entry name" value="WH-like_DNA-bd_sf"/>
</dbReference>
<evidence type="ECO:0000259" key="9">
    <source>
        <dbReference type="Pfam" id="PF18052"/>
    </source>
</evidence>
<dbReference type="AlphaFoldDB" id="A0A6V7QYT7"/>
<comment type="similarity">
    <text evidence="1">Belongs to the disease resistance NB-LRR family.</text>
</comment>
<dbReference type="GO" id="GO:0042742">
    <property type="term" value="P:defense response to bacterium"/>
    <property type="evidence" value="ECO:0007669"/>
    <property type="project" value="UniProtKB-ARBA"/>
</dbReference>
<evidence type="ECO:0000313" key="12">
    <source>
        <dbReference type="EMBL" id="CAD1848148.1"/>
    </source>
</evidence>
<feature type="domain" description="Disease resistance protein winged helix" evidence="10">
    <location>
        <begin position="436"/>
        <end position="503"/>
    </location>
</feature>
<dbReference type="Gene3D" id="3.40.50.300">
    <property type="entry name" value="P-loop containing nucleotide triphosphate hydrolases"/>
    <property type="match status" value="1"/>
</dbReference>
<dbReference type="Gene3D" id="3.80.10.10">
    <property type="entry name" value="Ribonuclease Inhibitor"/>
    <property type="match status" value="3"/>
</dbReference>
<accession>A0A6V7QYT7</accession>
<feature type="compositionally biased region" description="Polar residues" evidence="7">
    <location>
        <begin position="821"/>
        <end position="833"/>
    </location>
</feature>
<evidence type="ECO:0000256" key="5">
    <source>
        <dbReference type="ARBA" id="ARBA00022821"/>
    </source>
</evidence>
<organism evidence="12">
    <name type="scientific">Ananas comosus var. bracteatus</name>
    <name type="common">red pineapple</name>
    <dbReference type="NCBI Taxonomy" id="296719"/>
    <lineage>
        <taxon>Eukaryota</taxon>
        <taxon>Viridiplantae</taxon>
        <taxon>Streptophyta</taxon>
        <taxon>Embryophyta</taxon>
        <taxon>Tracheophyta</taxon>
        <taxon>Spermatophyta</taxon>
        <taxon>Magnoliopsida</taxon>
        <taxon>Liliopsida</taxon>
        <taxon>Poales</taxon>
        <taxon>Bromeliaceae</taxon>
        <taxon>Bromelioideae</taxon>
        <taxon>Ananas</taxon>
    </lineage>
</organism>
<dbReference type="InterPro" id="IPR032675">
    <property type="entry name" value="LRR_dom_sf"/>
</dbReference>
<evidence type="ECO:0000259" key="10">
    <source>
        <dbReference type="Pfam" id="PF23559"/>
    </source>
</evidence>
<dbReference type="InterPro" id="IPR002182">
    <property type="entry name" value="NB-ARC"/>
</dbReference>
<keyword evidence="5" id="KW-0611">Plant defense</keyword>
<dbReference type="Gene3D" id="1.10.8.430">
    <property type="entry name" value="Helical domain of apoptotic protease-activating factors"/>
    <property type="match status" value="1"/>
</dbReference>
<dbReference type="InterPro" id="IPR027417">
    <property type="entry name" value="P-loop_NTPase"/>
</dbReference>
<dbReference type="EMBL" id="CAJEUB010000070">
    <property type="protein sequence ID" value="CAD1848148.1"/>
    <property type="molecule type" value="Genomic_DNA"/>
</dbReference>
<evidence type="ECO:0000259" key="11">
    <source>
        <dbReference type="Pfam" id="PF25019"/>
    </source>
</evidence>
<dbReference type="GO" id="GO:0009626">
    <property type="term" value="P:plant-type hypersensitive response"/>
    <property type="evidence" value="ECO:0007669"/>
    <property type="project" value="UniProtKB-ARBA"/>
</dbReference>
<feature type="domain" description="R13L1/DRL21-like LRR repeat region" evidence="11">
    <location>
        <begin position="685"/>
        <end position="797"/>
    </location>
</feature>
<feature type="region of interest" description="Disordered" evidence="7">
    <location>
        <begin position="820"/>
        <end position="843"/>
    </location>
</feature>
<evidence type="ECO:0000256" key="7">
    <source>
        <dbReference type="SAM" id="MobiDB-lite"/>
    </source>
</evidence>
<feature type="domain" description="NB-ARC" evidence="8">
    <location>
        <begin position="195"/>
        <end position="350"/>
    </location>
</feature>
<evidence type="ECO:0000256" key="3">
    <source>
        <dbReference type="ARBA" id="ARBA00022737"/>
    </source>
</evidence>
<evidence type="ECO:0000256" key="4">
    <source>
        <dbReference type="ARBA" id="ARBA00022741"/>
    </source>
</evidence>
<dbReference type="GO" id="GO:0043531">
    <property type="term" value="F:ADP binding"/>
    <property type="evidence" value="ECO:0007669"/>
    <property type="project" value="InterPro"/>
</dbReference>
<proteinExistence type="inferred from homology"/>
<evidence type="ECO:0000256" key="6">
    <source>
        <dbReference type="ARBA" id="ARBA00022840"/>
    </source>
</evidence>
<dbReference type="InterPro" id="IPR058922">
    <property type="entry name" value="WHD_DRP"/>
</dbReference>
<name>A0A6V7QYT7_ANACO</name>
<reference evidence="12" key="1">
    <citation type="submission" date="2020-07" db="EMBL/GenBank/DDBJ databases">
        <authorList>
            <person name="Lin J."/>
        </authorList>
    </citation>
    <scope>NUCLEOTIDE SEQUENCE</scope>
</reference>
<dbReference type="Gene3D" id="1.10.10.10">
    <property type="entry name" value="Winged helix-like DNA-binding domain superfamily/Winged helix DNA-binding domain"/>
    <property type="match status" value="1"/>
</dbReference>
<dbReference type="PANTHER" id="PTHR36766:SF51">
    <property type="entry name" value="DISEASE RESISTANCE RPP13-LIKE PROTEIN 1"/>
    <property type="match status" value="1"/>
</dbReference>
<dbReference type="FunFam" id="1.10.10.10:FF:000322">
    <property type="entry name" value="Probable disease resistance protein At1g63360"/>
    <property type="match status" value="1"/>
</dbReference>
<keyword evidence="6" id="KW-0067">ATP-binding</keyword>
<dbReference type="FunFam" id="3.40.50.300:FF:001091">
    <property type="entry name" value="Probable disease resistance protein At1g61300"/>
    <property type="match status" value="1"/>
</dbReference>
<dbReference type="GO" id="GO:0002758">
    <property type="term" value="P:innate immune response-activating signaling pathway"/>
    <property type="evidence" value="ECO:0007669"/>
    <property type="project" value="UniProtKB-ARBA"/>
</dbReference>
<keyword evidence="3" id="KW-0677">Repeat</keyword>
<dbReference type="InterPro" id="IPR056789">
    <property type="entry name" value="LRR_R13L1-DRL21"/>
</dbReference>
<dbReference type="PRINTS" id="PR00364">
    <property type="entry name" value="DISEASERSIST"/>
</dbReference>
<dbReference type="GO" id="GO:0005524">
    <property type="term" value="F:ATP binding"/>
    <property type="evidence" value="ECO:0007669"/>
    <property type="project" value="UniProtKB-KW"/>
</dbReference>
<feature type="compositionally biased region" description="Low complexity" evidence="7">
    <location>
        <begin position="834"/>
        <end position="843"/>
    </location>
</feature>
<dbReference type="InterPro" id="IPR041118">
    <property type="entry name" value="Rx_N"/>
</dbReference>
<dbReference type="PANTHER" id="PTHR36766">
    <property type="entry name" value="PLANT BROAD-SPECTRUM MILDEW RESISTANCE PROTEIN RPW8"/>
    <property type="match status" value="1"/>
</dbReference>
<gene>
    <name evidence="12" type="ORF">CB5_LOCUS31359</name>
</gene>
<feature type="domain" description="Disease resistance N-terminal" evidence="9">
    <location>
        <begin position="9"/>
        <end position="89"/>
    </location>
</feature>
<dbReference type="Pfam" id="PF18052">
    <property type="entry name" value="Rx_N"/>
    <property type="match status" value="1"/>
</dbReference>
<dbReference type="SUPFAM" id="SSF52058">
    <property type="entry name" value="L domain-like"/>
    <property type="match status" value="2"/>
</dbReference>
<evidence type="ECO:0000256" key="1">
    <source>
        <dbReference type="ARBA" id="ARBA00008894"/>
    </source>
</evidence>
<protein>
    <recommendedName>
        <fullName evidence="13">Disease resistance protein RGA3</fullName>
    </recommendedName>
</protein>
<keyword evidence="2" id="KW-0433">Leucine-rich repeat</keyword>
<dbReference type="Pfam" id="PF00931">
    <property type="entry name" value="NB-ARC"/>
    <property type="match status" value="1"/>
</dbReference>
<dbReference type="InterPro" id="IPR001611">
    <property type="entry name" value="Leu-rich_rpt"/>
</dbReference>
<dbReference type="Pfam" id="PF13855">
    <property type="entry name" value="LRR_8"/>
    <property type="match status" value="1"/>
</dbReference>
<keyword evidence="4" id="KW-0547">Nucleotide-binding</keyword>